<dbReference type="Gene3D" id="3.40.640.10">
    <property type="entry name" value="Type I PLP-dependent aspartate aminotransferase-like (Major domain)"/>
    <property type="match status" value="1"/>
</dbReference>
<reference evidence="7 8" key="1">
    <citation type="submission" date="2023-11" db="EMBL/GenBank/DDBJ databases">
        <title>Complete genome of Pseudomonas benzenivorans BA3361.</title>
        <authorList>
            <person name="Shin S.Y."/>
            <person name="Song J."/>
            <person name="Kang H."/>
        </authorList>
    </citation>
    <scope>NUCLEOTIDE SEQUENCE [LARGE SCALE GENOMIC DNA]</scope>
    <source>
        <strain evidence="7 8">HNIBRBA3361</strain>
    </source>
</reference>
<dbReference type="SUPFAM" id="SSF53383">
    <property type="entry name" value="PLP-dependent transferases"/>
    <property type="match status" value="1"/>
</dbReference>
<evidence type="ECO:0000256" key="5">
    <source>
        <dbReference type="ARBA" id="ARBA00023163"/>
    </source>
</evidence>
<accession>A0ABZ0PV01</accession>
<gene>
    <name evidence="7" type="ORF">SBP02_20080</name>
</gene>
<dbReference type="SUPFAM" id="SSF46785">
    <property type="entry name" value="Winged helix' DNA-binding domain"/>
    <property type="match status" value="1"/>
</dbReference>
<dbReference type="Pfam" id="PF00392">
    <property type="entry name" value="GntR"/>
    <property type="match status" value="1"/>
</dbReference>
<dbReference type="EMBL" id="CP137892">
    <property type="protein sequence ID" value="WPC05023.1"/>
    <property type="molecule type" value="Genomic_DNA"/>
</dbReference>
<dbReference type="Gene3D" id="1.10.10.10">
    <property type="entry name" value="Winged helix-like DNA-binding domain superfamily/Winged helix DNA-binding domain"/>
    <property type="match status" value="1"/>
</dbReference>
<keyword evidence="2" id="KW-0663">Pyridoxal phosphate</keyword>
<keyword evidence="4" id="KW-0238">DNA-binding</keyword>
<dbReference type="GO" id="GO:0008483">
    <property type="term" value="F:transaminase activity"/>
    <property type="evidence" value="ECO:0007669"/>
    <property type="project" value="UniProtKB-KW"/>
</dbReference>
<dbReference type="SMART" id="SM00345">
    <property type="entry name" value="HTH_GNTR"/>
    <property type="match status" value="1"/>
</dbReference>
<dbReference type="InterPro" id="IPR036388">
    <property type="entry name" value="WH-like_DNA-bd_sf"/>
</dbReference>
<dbReference type="RefSeq" id="WP_318644162.1">
    <property type="nucleotide sequence ID" value="NZ_CP137892.1"/>
</dbReference>
<dbReference type="InterPro" id="IPR051446">
    <property type="entry name" value="HTH_trans_reg/aminotransferase"/>
</dbReference>
<evidence type="ECO:0000256" key="3">
    <source>
        <dbReference type="ARBA" id="ARBA00023015"/>
    </source>
</evidence>
<protein>
    <submittedName>
        <fullName evidence="7">PLP-dependent aminotransferase family protein</fullName>
    </submittedName>
</protein>
<dbReference type="PANTHER" id="PTHR46577">
    <property type="entry name" value="HTH-TYPE TRANSCRIPTIONAL REGULATORY PROTEIN GABR"/>
    <property type="match status" value="1"/>
</dbReference>
<organism evidence="7 8">
    <name type="scientific">Pseudomonas benzenivorans</name>
    <dbReference type="NCBI Taxonomy" id="556533"/>
    <lineage>
        <taxon>Bacteria</taxon>
        <taxon>Pseudomonadati</taxon>
        <taxon>Pseudomonadota</taxon>
        <taxon>Gammaproteobacteria</taxon>
        <taxon>Pseudomonadales</taxon>
        <taxon>Pseudomonadaceae</taxon>
        <taxon>Pseudomonas</taxon>
    </lineage>
</organism>
<evidence type="ECO:0000256" key="1">
    <source>
        <dbReference type="ARBA" id="ARBA00005384"/>
    </source>
</evidence>
<keyword evidence="7" id="KW-0808">Transferase</keyword>
<dbReference type="PRINTS" id="PR00035">
    <property type="entry name" value="HTHGNTR"/>
</dbReference>
<dbReference type="InterPro" id="IPR015421">
    <property type="entry name" value="PyrdxlP-dep_Trfase_major"/>
</dbReference>
<dbReference type="InterPro" id="IPR004839">
    <property type="entry name" value="Aminotransferase_I/II_large"/>
</dbReference>
<dbReference type="Proteomes" id="UP001305928">
    <property type="component" value="Chromosome"/>
</dbReference>
<keyword evidence="3" id="KW-0805">Transcription regulation</keyword>
<name>A0ABZ0PV01_9PSED</name>
<keyword evidence="7" id="KW-0032">Aminotransferase</keyword>
<evidence type="ECO:0000256" key="2">
    <source>
        <dbReference type="ARBA" id="ARBA00022898"/>
    </source>
</evidence>
<feature type="domain" description="HTH gntR-type" evidence="6">
    <location>
        <begin position="11"/>
        <end position="79"/>
    </location>
</feature>
<evidence type="ECO:0000256" key="4">
    <source>
        <dbReference type="ARBA" id="ARBA00023125"/>
    </source>
</evidence>
<dbReference type="CDD" id="cd00609">
    <property type="entry name" value="AAT_like"/>
    <property type="match status" value="1"/>
</dbReference>
<dbReference type="PANTHER" id="PTHR46577:SF1">
    <property type="entry name" value="HTH-TYPE TRANSCRIPTIONAL REGULATORY PROTEIN GABR"/>
    <property type="match status" value="1"/>
</dbReference>
<proteinExistence type="inferred from homology"/>
<dbReference type="InterPro" id="IPR000524">
    <property type="entry name" value="Tscrpt_reg_HTH_GntR"/>
</dbReference>
<evidence type="ECO:0000313" key="7">
    <source>
        <dbReference type="EMBL" id="WPC05023.1"/>
    </source>
</evidence>
<evidence type="ECO:0000259" key="6">
    <source>
        <dbReference type="PROSITE" id="PS50949"/>
    </source>
</evidence>
<sequence length="473" mass="52700">MELHLALDGRQDLAGQLYRQLRAAILDGRLAAGDRLPSMRFLAERLAVSRKTVGEAYERLVAEGFLQARVGSGTYVSSQLAPVEHPPMPTAALQANPRWRAIAAGWRMPAHRPARYSFAGGTPDKRRFPFDAWRTCLQRALRLQARSPAFYAEALGNPELRLAISRYLAINRAVRCHWQDILVSQGAQQAIDLLARVMLTPGDLAVVEEPGYPPARLAFEAAGARVLGVPVDREGLRVDCLPEQAKLVYVTPSHQFPLGQPMSLPRRLALLEWARRRQALIIEDDYDGEYRFDGRPLESLQSLDREGRVAYIGTFSKTLFPELRLGYLLMPAALRGELTVAKQLADQHSESLQQLALAHFIGSGAFAQHTRRLQREYARRRQLLLRRLAGDLAPWLEALPAVAGIHLAARLRQPLDCTRLCAQLAERGVLLLDLAPFYAEGPGMPGLLFGFGAIEAQDIDPALDILHELLRQH</sequence>
<dbReference type="Pfam" id="PF00155">
    <property type="entry name" value="Aminotran_1_2"/>
    <property type="match status" value="1"/>
</dbReference>
<dbReference type="CDD" id="cd07377">
    <property type="entry name" value="WHTH_GntR"/>
    <property type="match status" value="1"/>
</dbReference>
<dbReference type="InterPro" id="IPR015424">
    <property type="entry name" value="PyrdxlP-dep_Trfase"/>
</dbReference>
<dbReference type="InterPro" id="IPR036390">
    <property type="entry name" value="WH_DNA-bd_sf"/>
</dbReference>
<evidence type="ECO:0000313" key="8">
    <source>
        <dbReference type="Proteomes" id="UP001305928"/>
    </source>
</evidence>
<comment type="similarity">
    <text evidence="1">In the C-terminal section; belongs to the class-I pyridoxal-phosphate-dependent aminotransferase family.</text>
</comment>
<keyword evidence="8" id="KW-1185">Reference proteome</keyword>
<dbReference type="PROSITE" id="PS50949">
    <property type="entry name" value="HTH_GNTR"/>
    <property type="match status" value="1"/>
</dbReference>
<keyword evidence="5" id="KW-0804">Transcription</keyword>